<dbReference type="Pfam" id="PF13468">
    <property type="entry name" value="Glyoxalase_3"/>
    <property type="match status" value="1"/>
</dbReference>
<dbReference type="OrthoDB" id="3227561at2"/>
<reference evidence="3" key="1">
    <citation type="submission" date="2018-05" db="EMBL/GenBank/DDBJ databases">
        <title>Micromonospora globispora sp. nov. and Micromonospora rugosa sp. nov., isolated from marine sediment.</title>
        <authorList>
            <person name="Carro L."/>
            <person name="Aysel V."/>
            <person name="Cetin D."/>
            <person name="Igual J.M."/>
            <person name="Klenk H.-P."/>
            <person name="Trujillo M.E."/>
            <person name="Sahin N."/>
        </authorList>
    </citation>
    <scope>NUCLEOTIDE SEQUENCE [LARGE SCALE GENOMIC DNA]</scope>
    <source>
        <strain evidence="3">S2904</strain>
    </source>
</reference>
<dbReference type="Proteomes" id="UP000245683">
    <property type="component" value="Unassembled WGS sequence"/>
</dbReference>
<name>A0A317KBX8_9ACTN</name>
<evidence type="ECO:0000259" key="1">
    <source>
        <dbReference type="Pfam" id="PF13468"/>
    </source>
</evidence>
<dbReference type="Gene3D" id="3.10.180.10">
    <property type="entry name" value="2,3-Dihydroxybiphenyl 1,2-Dioxygenase, domain 1"/>
    <property type="match status" value="1"/>
</dbReference>
<evidence type="ECO:0000313" key="3">
    <source>
        <dbReference type="Proteomes" id="UP000245683"/>
    </source>
</evidence>
<protein>
    <recommendedName>
        <fullName evidence="1">Glyoxalase-like domain-containing protein</fullName>
    </recommendedName>
</protein>
<feature type="domain" description="Glyoxalase-like" evidence="1">
    <location>
        <begin position="2"/>
        <end position="97"/>
    </location>
</feature>
<comment type="caution">
    <text evidence="2">The sequence shown here is derived from an EMBL/GenBank/DDBJ whole genome shotgun (WGS) entry which is preliminary data.</text>
</comment>
<dbReference type="InterPro" id="IPR025870">
    <property type="entry name" value="Glyoxalase-like_dom"/>
</dbReference>
<dbReference type="InterPro" id="IPR029068">
    <property type="entry name" value="Glyas_Bleomycin-R_OHBP_Dase"/>
</dbReference>
<keyword evidence="3" id="KW-1185">Reference proteome</keyword>
<gene>
    <name evidence="2" type="ORF">DLJ46_11250</name>
</gene>
<sequence length="125" mass="13288">MVGWALGCDDIDAALVRARGHGFDPGDVIDGQRVGPTGTMLRWRLSRNALTAGLVPFLISWGDTPHPARSAPQGLVLESFHIEHPDTSSLTPVLAALDADVEVKHATDAALVARLNGPNGSEEFR</sequence>
<accession>A0A317KBX8</accession>
<dbReference type="EMBL" id="QGSV01000151">
    <property type="protein sequence ID" value="PWU48849.1"/>
    <property type="molecule type" value="Genomic_DNA"/>
</dbReference>
<evidence type="ECO:0000313" key="2">
    <source>
        <dbReference type="EMBL" id="PWU48849.1"/>
    </source>
</evidence>
<proteinExistence type="predicted"/>
<organism evidence="2 3">
    <name type="scientific">Micromonospora globispora</name>
    <dbReference type="NCBI Taxonomy" id="1450148"/>
    <lineage>
        <taxon>Bacteria</taxon>
        <taxon>Bacillati</taxon>
        <taxon>Actinomycetota</taxon>
        <taxon>Actinomycetes</taxon>
        <taxon>Micromonosporales</taxon>
        <taxon>Micromonosporaceae</taxon>
        <taxon>Micromonospora</taxon>
    </lineage>
</organism>
<dbReference type="AlphaFoldDB" id="A0A317KBX8"/>